<protein>
    <recommendedName>
        <fullName evidence="5 18">NADH-ubiquinone oxidoreductase chain 2</fullName>
        <ecNumber evidence="4 18">7.1.1.2</ecNumber>
    </recommendedName>
</protein>
<gene>
    <name evidence="20" type="primary">nad2</name>
</gene>
<keyword evidence="11 18" id="KW-0249">Electron transport</keyword>
<evidence type="ECO:0000256" key="7">
    <source>
        <dbReference type="ARBA" id="ARBA00022660"/>
    </source>
</evidence>
<evidence type="ECO:0000256" key="12">
    <source>
        <dbReference type="ARBA" id="ARBA00022989"/>
    </source>
</evidence>
<comment type="similarity">
    <text evidence="3 18">Belongs to the complex I subunit 2 family.</text>
</comment>
<dbReference type="PANTHER" id="PTHR46552:SF1">
    <property type="entry name" value="NADH-UBIQUINONE OXIDOREDUCTASE CHAIN 2"/>
    <property type="match status" value="1"/>
</dbReference>
<evidence type="ECO:0000313" key="20">
    <source>
        <dbReference type="EMBL" id="QAX91438.1"/>
    </source>
</evidence>
<dbReference type="EMBL" id="MG551498">
    <property type="protein sequence ID" value="QAX91438.1"/>
    <property type="molecule type" value="Genomic_DNA"/>
</dbReference>
<dbReference type="GO" id="GO:0008137">
    <property type="term" value="F:NADH dehydrogenase (ubiquinone) activity"/>
    <property type="evidence" value="ECO:0007669"/>
    <property type="project" value="UniProtKB-EC"/>
</dbReference>
<evidence type="ECO:0000256" key="2">
    <source>
        <dbReference type="ARBA" id="ARBA00004448"/>
    </source>
</evidence>
<organism evidence="20">
    <name type="scientific">Thalassina squamifera</name>
    <dbReference type="NCBI Taxonomy" id="576635"/>
    <lineage>
        <taxon>Eukaryota</taxon>
        <taxon>Metazoa</taxon>
        <taxon>Ecdysozoa</taxon>
        <taxon>Arthropoda</taxon>
        <taxon>Crustacea</taxon>
        <taxon>Multicrustacea</taxon>
        <taxon>Malacostraca</taxon>
        <taxon>Eumalacostraca</taxon>
        <taxon>Eucarida</taxon>
        <taxon>Decapoda</taxon>
        <taxon>Pleocyemata</taxon>
        <taxon>Gebiidea</taxon>
        <taxon>Thalassinidae</taxon>
        <taxon>Thalassina</taxon>
    </lineage>
</organism>
<geneLocation type="mitochondrion" evidence="20"/>
<proteinExistence type="inferred from homology"/>
<keyword evidence="13 18" id="KW-0520">NAD</keyword>
<keyword evidence="12 18" id="KW-1133">Transmembrane helix</keyword>
<feature type="transmembrane region" description="Helical" evidence="18">
    <location>
        <begin position="58"/>
        <end position="78"/>
    </location>
</feature>
<evidence type="ECO:0000259" key="19">
    <source>
        <dbReference type="Pfam" id="PF00361"/>
    </source>
</evidence>
<feature type="transmembrane region" description="Helical" evidence="18">
    <location>
        <begin position="143"/>
        <end position="163"/>
    </location>
</feature>
<feature type="domain" description="NADH:quinone oxidoreductase/Mrp antiporter transmembrane" evidence="19">
    <location>
        <begin position="81"/>
        <end position="281"/>
    </location>
</feature>
<sequence>MMFSSLQTLFSVSLLSSIILIVSAPSWFLAWMGLELNLLSFIPLISSKNNQIASETSLKYFLIQALGSSMILLSASFLPLQANFALLILLLALMLKLGAAPFHFWFPQIMEGLSWPTALMLMTIQKISPMILISYLTKYSQTNYMLIQLAMLSSIIGGMSGINQTLLRKILAFSSINHMGWMLVALTMSETCWLYYFTLYCLTSISVALLFNQQKLSHISQLLNFKSQQASLNLLNFLTLLSLGGLPPFIGFLPKWITIQELCSNNMLLPLMILLMSTLLTLYFYLRLTFSFYTLAAPKTFHTMNFNYQNSLTTFAIFINLIGLPLSLLIT</sequence>
<comment type="function">
    <text evidence="1">Core subunit of the mitochondrial membrane respiratory chain NADH dehydrogenase (Complex I) that is believed to belong to the minimal assembly required for catalysis. Complex I functions in the transfer of electrons from NADH to the respiratory chain. The immediate electron acceptor for the enzyme is believed to be ubiquinone.</text>
</comment>
<dbReference type="EC" id="7.1.1.2" evidence="4 18"/>
<keyword evidence="9 18" id="KW-0999">Mitochondrion inner membrane</keyword>
<dbReference type="InterPro" id="IPR001750">
    <property type="entry name" value="ND/Mrp_TM"/>
</dbReference>
<evidence type="ECO:0000256" key="11">
    <source>
        <dbReference type="ARBA" id="ARBA00022982"/>
    </source>
</evidence>
<keyword evidence="8 18" id="KW-0812">Transmembrane</keyword>
<evidence type="ECO:0000256" key="4">
    <source>
        <dbReference type="ARBA" id="ARBA00012944"/>
    </source>
</evidence>
<dbReference type="PRINTS" id="PR01436">
    <property type="entry name" value="NADHDHGNASE2"/>
</dbReference>
<reference evidence="20" key="1">
    <citation type="submission" date="2017-11" db="EMBL/GenBank/DDBJ databases">
        <title>Complete mitochondrial genome of Thalassina squamifera.</title>
        <authorList>
            <person name="Tan M.H."/>
            <person name="Gan H.M."/>
            <person name="Lee Y.P."/>
            <person name="Austin C.M."/>
        </authorList>
    </citation>
    <scope>NUCLEOTIDE SEQUENCE</scope>
</reference>
<evidence type="ECO:0000256" key="5">
    <source>
        <dbReference type="ARBA" id="ARBA00021008"/>
    </source>
</evidence>
<feature type="transmembrane region" description="Helical" evidence="18">
    <location>
        <begin position="84"/>
        <end position="106"/>
    </location>
</feature>
<evidence type="ECO:0000256" key="8">
    <source>
        <dbReference type="ARBA" id="ARBA00022692"/>
    </source>
</evidence>
<evidence type="ECO:0000256" key="16">
    <source>
        <dbReference type="ARBA" id="ARBA00023136"/>
    </source>
</evidence>
<evidence type="ECO:0000256" key="9">
    <source>
        <dbReference type="ARBA" id="ARBA00022792"/>
    </source>
</evidence>
<evidence type="ECO:0000256" key="14">
    <source>
        <dbReference type="ARBA" id="ARBA00023075"/>
    </source>
</evidence>
<feature type="domain" description="NADH:quinone oxidoreductase/Mrp antiporter transmembrane" evidence="19">
    <location>
        <begin position="24"/>
        <end position="78"/>
    </location>
</feature>
<dbReference type="PANTHER" id="PTHR46552">
    <property type="entry name" value="NADH-UBIQUINONE OXIDOREDUCTASE CHAIN 2"/>
    <property type="match status" value="1"/>
</dbReference>
<keyword evidence="15 18" id="KW-0496">Mitochondrion</keyword>
<evidence type="ECO:0000256" key="1">
    <source>
        <dbReference type="ARBA" id="ARBA00003257"/>
    </source>
</evidence>
<dbReference type="GO" id="GO:0005743">
    <property type="term" value="C:mitochondrial inner membrane"/>
    <property type="evidence" value="ECO:0007669"/>
    <property type="project" value="UniProtKB-SubCell"/>
</dbReference>
<comment type="subcellular location">
    <subcellularLocation>
        <location evidence="2 18">Mitochondrion inner membrane</location>
        <topology evidence="2 18">Multi-pass membrane protein</topology>
    </subcellularLocation>
</comment>
<evidence type="ECO:0000256" key="17">
    <source>
        <dbReference type="ARBA" id="ARBA00049551"/>
    </source>
</evidence>
<evidence type="ECO:0000256" key="6">
    <source>
        <dbReference type="ARBA" id="ARBA00022448"/>
    </source>
</evidence>
<evidence type="ECO:0000256" key="15">
    <source>
        <dbReference type="ARBA" id="ARBA00023128"/>
    </source>
</evidence>
<dbReference type="Pfam" id="PF00361">
    <property type="entry name" value="Proton_antipo_M"/>
    <property type="match status" value="2"/>
</dbReference>
<feature type="transmembrane region" description="Helical" evidence="18">
    <location>
        <begin position="193"/>
        <end position="211"/>
    </location>
</feature>
<evidence type="ECO:0000256" key="10">
    <source>
        <dbReference type="ARBA" id="ARBA00022967"/>
    </source>
</evidence>
<keyword evidence="7 18" id="KW-0679">Respiratory chain</keyword>
<dbReference type="GO" id="GO:0006120">
    <property type="term" value="P:mitochondrial electron transport, NADH to ubiquinone"/>
    <property type="evidence" value="ECO:0007669"/>
    <property type="project" value="InterPro"/>
</dbReference>
<dbReference type="InterPro" id="IPR003917">
    <property type="entry name" value="NADH_UbQ_OxRdtase_chain2"/>
</dbReference>
<feature type="transmembrane region" description="Helical" evidence="18">
    <location>
        <begin position="232"/>
        <end position="257"/>
    </location>
</feature>
<keyword evidence="6" id="KW-0813">Transport</keyword>
<accession>A0A411ATW1</accession>
<dbReference type="InterPro" id="IPR050175">
    <property type="entry name" value="Complex_I_Subunit_2"/>
</dbReference>
<keyword evidence="16 18" id="KW-0472">Membrane</keyword>
<feature type="transmembrane region" description="Helical" evidence="18">
    <location>
        <begin position="269"/>
        <end position="290"/>
    </location>
</feature>
<feature type="transmembrane region" description="Helical" evidence="18">
    <location>
        <begin position="118"/>
        <end position="137"/>
    </location>
</feature>
<dbReference type="AlphaFoldDB" id="A0A411ATW1"/>
<comment type="catalytic activity">
    <reaction evidence="17 18">
        <text>a ubiquinone + NADH + 5 H(+)(in) = a ubiquinol + NAD(+) + 4 H(+)(out)</text>
        <dbReference type="Rhea" id="RHEA:29091"/>
        <dbReference type="Rhea" id="RHEA-COMP:9565"/>
        <dbReference type="Rhea" id="RHEA-COMP:9566"/>
        <dbReference type="ChEBI" id="CHEBI:15378"/>
        <dbReference type="ChEBI" id="CHEBI:16389"/>
        <dbReference type="ChEBI" id="CHEBI:17976"/>
        <dbReference type="ChEBI" id="CHEBI:57540"/>
        <dbReference type="ChEBI" id="CHEBI:57945"/>
        <dbReference type="EC" id="7.1.1.2"/>
    </reaction>
</comment>
<feature type="transmembrane region" description="Helical" evidence="18">
    <location>
        <begin position="311"/>
        <end position="330"/>
    </location>
</feature>
<evidence type="ECO:0000256" key="3">
    <source>
        <dbReference type="ARBA" id="ARBA00007012"/>
    </source>
</evidence>
<evidence type="ECO:0000256" key="18">
    <source>
        <dbReference type="RuleBase" id="RU003403"/>
    </source>
</evidence>
<keyword evidence="14 18" id="KW-0830">Ubiquinone</keyword>
<evidence type="ECO:0000256" key="13">
    <source>
        <dbReference type="ARBA" id="ARBA00023027"/>
    </source>
</evidence>
<comment type="function">
    <text evidence="18">Core subunit of the mitochondrial membrane respiratory chain NADH dehydrogenase (Complex I) which catalyzes electron transfer from NADH through the respiratory chain, using ubiquinone as an electron acceptor. Essential for the catalytic activity and assembly of complex I.</text>
</comment>
<keyword evidence="10 18" id="KW-1278">Translocase</keyword>
<name>A0A411ATW1_9EUCA</name>